<proteinExistence type="predicted"/>
<feature type="region of interest" description="Disordered" evidence="1">
    <location>
        <begin position="1"/>
        <end position="70"/>
    </location>
</feature>
<gene>
    <name evidence="3" type="ORF">pZL1.47c</name>
</gene>
<accession>W0FY35</accession>
<dbReference type="InterPro" id="IPR049251">
    <property type="entry name" value="DUF6884"/>
</dbReference>
<feature type="region of interest" description="Disordered" evidence="1">
    <location>
        <begin position="143"/>
        <end position="164"/>
    </location>
</feature>
<organism evidence="3">
    <name type="scientific">Streptomyces sp. 14R-10</name>
    <dbReference type="NCBI Taxonomy" id="1442159"/>
    <lineage>
        <taxon>Bacteria</taxon>
        <taxon>Bacillati</taxon>
        <taxon>Actinomycetota</taxon>
        <taxon>Actinomycetes</taxon>
        <taxon>Kitasatosporales</taxon>
        <taxon>Streptomycetaceae</taxon>
        <taxon>Streptomyces</taxon>
    </lineage>
</organism>
<geneLocation type="plasmid" evidence="3">
    <name>pZL1</name>
</geneLocation>
<name>W0FY35_9ACTN</name>
<dbReference type="AlphaFoldDB" id="W0FY35"/>
<feature type="domain" description="DUF6884" evidence="2">
    <location>
        <begin position="283"/>
        <end position="414"/>
    </location>
</feature>
<feature type="region of interest" description="Disordered" evidence="1">
    <location>
        <begin position="96"/>
        <end position="118"/>
    </location>
</feature>
<reference evidence="3" key="1">
    <citation type="submission" date="2013-08" db="EMBL/GenBank/DDBJ databases">
        <title>Two distinct conjugal transfer systems on Streptomyces plasmid pZL1.</title>
        <authorList>
            <person name="Zhao L."/>
            <person name="Zhong L."/>
            <person name="Qin Z."/>
        </authorList>
    </citation>
    <scope>NUCLEOTIDE SEQUENCE</scope>
    <source>
        <strain evidence="3">14R-10</strain>
        <plasmid evidence="3">pZL1</plasmid>
    </source>
</reference>
<feature type="compositionally biased region" description="Basic residues" evidence="1">
    <location>
        <begin position="1"/>
        <end position="11"/>
    </location>
</feature>
<feature type="compositionally biased region" description="Low complexity" evidence="1">
    <location>
        <begin position="33"/>
        <end position="53"/>
    </location>
</feature>
<keyword evidence="3" id="KW-0614">Plasmid</keyword>
<sequence>MDPGPRPHRPGGGRCAARGGRTRRRRAPPLLNAPQPGRRLAPPPRLSRNPNPSEENPTVRASTLPAADPAEADTVRCPCCGLHKPLVSGAVIDHRPTRTATTDCPGSGARRRTGAERAEDARTWAQALATGDWGQIRGALQTKADADARRPPALPDPAPAPAKPEPFDVEEFAARSVAAAIASHDQQLSLFDRTAAVRSADRPERRARRRRRTPAEILGTDAKWAIVHVRRGSEMFTVPDDLLPWSTPEQTAAAEAEGAVHFDLTQPRVARETLAPPAVGRPVVVIPCSAGKRPLPDGVDKLPAAQLYTGPYFAKCLAAAQAIPGGRVVIVSAEYGLITPDTPIRPYEKRLDPRNVDHAKHRAQAAAMGQALRHAPEVIALAGKDYADAAAAVWPHLLRPLAGAGIGTQLQRLTRIAASDDPRAAALDCAAQAAAAR</sequence>
<evidence type="ECO:0000313" key="3">
    <source>
        <dbReference type="EMBL" id="AHF46212.1"/>
    </source>
</evidence>
<protein>
    <submittedName>
        <fullName evidence="3">Serine/arginine repetitive matrix protein 1</fullName>
    </submittedName>
</protein>
<dbReference type="EMBL" id="KF501372">
    <property type="protein sequence ID" value="AHF46212.1"/>
    <property type="molecule type" value="Genomic_DNA"/>
</dbReference>
<evidence type="ECO:0000259" key="2">
    <source>
        <dbReference type="Pfam" id="PF21818"/>
    </source>
</evidence>
<feature type="compositionally biased region" description="Pro residues" evidence="1">
    <location>
        <begin position="152"/>
        <end position="164"/>
    </location>
</feature>
<dbReference type="Pfam" id="PF21818">
    <property type="entry name" value="DUF6884"/>
    <property type="match status" value="1"/>
</dbReference>
<evidence type="ECO:0000256" key="1">
    <source>
        <dbReference type="SAM" id="MobiDB-lite"/>
    </source>
</evidence>